<dbReference type="EMBL" id="CP033912">
    <property type="protein sequence ID" value="AZA97711.1"/>
    <property type="molecule type" value="Genomic_DNA"/>
</dbReference>
<sequence length="1085" mass="120626">MKKLIAAIGLIATQFYFGQDEDFLPKIIPPSPQAAELGKYGNVPIGMFTGSPNVNLNIYTLQESGISIPVNITYNSNGVQIDGVAKQLGIDWNLIAGGVISRQINDLDDLQFPFNNVNTANLCLQDSAEGASIANGTIDTEKDIFSFNFLGNSGKFYFDGNNIVQIEPSNIKIEKLAAPNNATPKFKIIDNTGTEYFFGGTNAVESSFNRSHCGGVQPPTLFDTAWYLTKIITTSGNEVTFNYQKENFQYIQSYYQTAISGGNYNNLSNAVLSPPCYNELRHETSFLSEVIANDKKLKFTYQKIDLNSSESKQLVSLEVYNNISNVIKKFIFNYDSFGVLTTMGSTNSYTNSNEKHIFLKNIKDVIPSTGENVTKYSFEYYAPDQLPPRHSFAKDIYGYYNGASNNNMIYNNLVNQDPVNSSDVVFKAFQYINSNRNPNSSYTKNGMLKNIYYPTKGKTEFIYEPNSVAKQKIITPPIQTVANVSIAESVGYGSEALSQVFTVSGNVTGILKAVAWRDCGADDPVHPPQVTATVINANTGATIKTLSTNETPANTNVSLVPGINYKIKIKVLRPCLGANAFIEVPGGAPYTITVNDEVAGMRVAKTLDHDNNGNVETKRYFYGKLESLNTSSAIFATQDPTIARNVDAFETNKLYNYSTSVVTVKLTMNSSPIVNLFSLDGYILMYPYVVESFGDNFKKGGILHNFFENSEIAPEYICGGQLFRGISFSNNFLAGKEKQRYVFKKVDNSIIPVSNEEFTYSENTAFNKTIANYVGRLTSTREHVSADSYGNTSIVTLKYYGINRYKLNTSFRYLSLMKKTDYLEGTPVQTQTEYFYTNPLHFQLTKEKATSADGIINETIYSYAHEKGNQLLIDRNMVGIPLEKMHTQTSGTITKTLGKTETIYPASVPTVQTGNLILPLEVKSYDILNNIVSTEVKYDRYDEKGNILQYTTKDGLPVAIVWGYNKTQPIAKVEGITYDQLTAAVSISAIVSASDQDASNPATENQLLTALNDFRKQTALSEKQITTFTYDPLIGVTSITPPTGIREIYSYDAANRLKEVKVREKDSTGNYVYRKVKEFNYNYKQ</sequence>
<accession>A0AAD0YBZ7</accession>
<gene>
    <name evidence="1" type="ORF">EG349_01395</name>
    <name evidence="2" type="ORF">EG353_20210</name>
</gene>
<dbReference type="AlphaFoldDB" id="A0AAD0YBZ7"/>
<proteinExistence type="predicted"/>
<dbReference type="RefSeq" id="WP_123853481.1">
    <property type="nucleotide sequence ID" value="NZ_CP033912.1"/>
</dbReference>
<evidence type="ECO:0000313" key="3">
    <source>
        <dbReference type="Proteomes" id="UP000274073"/>
    </source>
</evidence>
<dbReference type="Proteomes" id="UP000281741">
    <property type="component" value="Chromosome"/>
</dbReference>
<evidence type="ECO:0008006" key="5">
    <source>
        <dbReference type="Google" id="ProtNLM"/>
    </source>
</evidence>
<keyword evidence="4" id="KW-1185">Reference proteome</keyword>
<evidence type="ECO:0000313" key="4">
    <source>
        <dbReference type="Proteomes" id="UP000281741"/>
    </source>
</evidence>
<protein>
    <recommendedName>
        <fullName evidence="5">YD repeat-containing protein</fullName>
    </recommendedName>
</protein>
<reference evidence="3 4" key="1">
    <citation type="submission" date="2018-11" db="EMBL/GenBank/DDBJ databases">
        <title>Proposal to divide the Flavobacteriaceae and reorganize its genera based on Amino Acid Identity values calculated from whole genome sequences.</title>
        <authorList>
            <person name="Nicholson A.C."/>
            <person name="Gulvik C.A."/>
            <person name="Whitney A.M."/>
            <person name="Humrighouse B.W."/>
            <person name="Bell M."/>
            <person name="Holmes B."/>
            <person name="Steigerwalt A.G."/>
            <person name="Villarma A."/>
            <person name="Sheth M."/>
            <person name="Batra D."/>
            <person name="Pryor J."/>
            <person name="Bernardet J.-F."/>
            <person name="Hugo C."/>
            <person name="Kampfer P."/>
            <person name="Newman J."/>
            <person name="McQuiston J.R."/>
        </authorList>
    </citation>
    <scope>NUCLEOTIDE SEQUENCE [LARGE SCALE GENOMIC DNA]</scope>
    <source>
        <strain evidence="1 3">G0207</strain>
        <strain evidence="2 4">H5143</strain>
    </source>
</reference>
<evidence type="ECO:0000313" key="2">
    <source>
        <dbReference type="EMBL" id="AZA97711.1"/>
    </source>
</evidence>
<dbReference type="Proteomes" id="UP000274073">
    <property type="component" value="Chromosome"/>
</dbReference>
<dbReference type="EMBL" id="CP033915">
    <property type="protein sequence ID" value="AZA85539.1"/>
    <property type="molecule type" value="Genomic_DNA"/>
</dbReference>
<name>A0AAD0YBZ7_9FLAO</name>
<evidence type="ECO:0000313" key="1">
    <source>
        <dbReference type="EMBL" id="AZA85539.1"/>
    </source>
</evidence>
<organism evidence="1 3">
    <name type="scientific">Chryseobacterium shandongense</name>
    <dbReference type="NCBI Taxonomy" id="1493872"/>
    <lineage>
        <taxon>Bacteria</taxon>
        <taxon>Pseudomonadati</taxon>
        <taxon>Bacteroidota</taxon>
        <taxon>Flavobacteriia</taxon>
        <taxon>Flavobacteriales</taxon>
        <taxon>Weeksellaceae</taxon>
        <taxon>Chryseobacterium group</taxon>
        <taxon>Chryseobacterium</taxon>
    </lineage>
</organism>